<dbReference type="GO" id="GO:0043328">
    <property type="term" value="P:protein transport to vacuole involved in ubiquitin-dependent protein catabolic process via the multivesicular body sorting pathway"/>
    <property type="evidence" value="ECO:0000318"/>
    <property type="project" value="GO_Central"/>
</dbReference>
<evidence type="ECO:0000313" key="9">
    <source>
        <dbReference type="EMBL" id="EGF81418.1"/>
    </source>
</evidence>
<evidence type="ECO:0000256" key="3">
    <source>
        <dbReference type="ARBA" id="ARBA00022927"/>
    </source>
</evidence>
<dbReference type="InterPro" id="IPR052653">
    <property type="entry name" value="ARF-binding"/>
</dbReference>
<dbReference type="PANTHER" id="PTHR47180">
    <property type="entry name" value="ADP-RIBOSYLATION FACTOR-BINDING PROTEIN GGA1-RELATED"/>
    <property type="match status" value="1"/>
</dbReference>
<dbReference type="Pfam" id="PF02883">
    <property type="entry name" value="Alpha_adaptinC2"/>
    <property type="match status" value="1"/>
</dbReference>
<proteinExistence type="predicted"/>
<protein>
    <recommendedName>
        <fullName evidence="11">VHS domain-containing protein</fullName>
    </recommendedName>
</protein>
<dbReference type="SUPFAM" id="SSF48464">
    <property type="entry name" value="ENTH/VHS domain"/>
    <property type="match status" value="1"/>
</dbReference>
<dbReference type="GO" id="GO:0043130">
    <property type="term" value="F:ubiquitin binding"/>
    <property type="evidence" value="ECO:0000318"/>
    <property type="project" value="GO_Central"/>
</dbReference>
<dbReference type="CDD" id="cd14235">
    <property type="entry name" value="GAT_GGA_fungi"/>
    <property type="match status" value="1"/>
</dbReference>
<dbReference type="PROSITE" id="PS50179">
    <property type="entry name" value="VHS"/>
    <property type="match status" value="1"/>
</dbReference>
<keyword evidence="4" id="KW-0333">Golgi apparatus</keyword>
<evidence type="ECO:0000256" key="2">
    <source>
        <dbReference type="ARBA" id="ARBA00022448"/>
    </source>
</evidence>
<dbReference type="FunFam" id="1.25.40.90:FF:000008">
    <property type="entry name" value="VHS domain protein"/>
    <property type="match status" value="1"/>
</dbReference>
<dbReference type="OMA" id="PDNYEPN"/>
<dbReference type="OrthoDB" id="2018246at2759"/>
<dbReference type="InterPro" id="IPR008153">
    <property type="entry name" value="GAE_dom"/>
</dbReference>
<comment type="function">
    <text evidence="5">May play a role in the regulation of membrane traffic through the trans-Golgi network.</text>
</comment>
<dbReference type="GO" id="GO:0035091">
    <property type="term" value="F:phosphatidylinositol binding"/>
    <property type="evidence" value="ECO:0007669"/>
    <property type="project" value="InterPro"/>
</dbReference>
<dbReference type="AlphaFoldDB" id="F4P0B5"/>
<organism evidence="9 10">
    <name type="scientific">Batrachochytrium dendrobatidis (strain JAM81 / FGSC 10211)</name>
    <name type="common">Frog chytrid fungus</name>
    <dbReference type="NCBI Taxonomy" id="684364"/>
    <lineage>
        <taxon>Eukaryota</taxon>
        <taxon>Fungi</taxon>
        <taxon>Fungi incertae sedis</taxon>
        <taxon>Chytridiomycota</taxon>
        <taxon>Chytridiomycota incertae sedis</taxon>
        <taxon>Chytridiomycetes</taxon>
        <taxon>Rhizophydiales</taxon>
        <taxon>Rhizophydiales incertae sedis</taxon>
        <taxon>Batrachochytrium</taxon>
    </lineage>
</organism>
<evidence type="ECO:0000259" key="7">
    <source>
        <dbReference type="PROSITE" id="PS50180"/>
    </source>
</evidence>
<dbReference type="InterPro" id="IPR008942">
    <property type="entry name" value="ENTH_VHS"/>
</dbReference>
<dbReference type="SUPFAM" id="SSF89009">
    <property type="entry name" value="GAT-like domain"/>
    <property type="match status" value="1"/>
</dbReference>
<keyword evidence="10" id="KW-1185">Reference proteome</keyword>
<dbReference type="STRING" id="684364.F4P0B5"/>
<evidence type="ECO:0000259" key="8">
    <source>
        <dbReference type="PROSITE" id="PS50909"/>
    </source>
</evidence>
<dbReference type="InterPro" id="IPR038425">
    <property type="entry name" value="GAT_sf"/>
</dbReference>
<feature type="domain" description="GAE" evidence="7">
    <location>
        <begin position="544"/>
        <end position="657"/>
    </location>
</feature>
<dbReference type="InParanoid" id="F4P0B5"/>
<evidence type="ECO:0000256" key="1">
    <source>
        <dbReference type="ARBA" id="ARBA00004601"/>
    </source>
</evidence>
<evidence type="ECO:0000256" key="5">
    <source>
        <dbReference type="ARBA" id="ARBA00053552"/>
    </source>
</evidence>
<dbReference type="InterPro" id="IPR002014">
    <property type="entry name" value="VHS_dom"/>
</dbReference>
<evidence type="ECO:0000256" key="4">
    <source>
        <dbReference type="ARBA" id="ARBA00023034"/>
    </source>
</evidence>
<feature type="domain" description="GAT" evidence="8">
    <location>
        <begin position="200"/>
        <end position="326"/>
    </location>
</feature>
<dbReference type="CDD" id="cd16998">
    <property type="entry name" value="VHS_GGA_fungi"/>
    <property type="match status" value="1"/>
</dbReference>
<dbReference type="Gene3D" id="1.20.58.160">
    <property type="match status" value="1"/>
</dbReference>
<dbReference type="GeneID" id="18240545"/>
<dbReference type="Pfam" id="PF03127">
    <property type="entry name" value="GAT"/>
    <property type="match status" value="1"/>
</dbReference>
<dbReference type="InterPro" id="IPR004152">
    <property type="entry name" value="GAT_dom"/>
</dbReference>
<dbReference type="GO" id="GO:0006895">
    <property type="term" value="P:Golgi to endosome transport"/>
    <property type="evidence" value="ECO:0000318"/>
    <property type="project" value="GO_Central"/>
</dbReference>
<gene>
    <name evidence="9" type="ORF">BATDEDRAFT_34725</name>
</gene>
<dbReference type="FunCoup" id="F4P0B5">
    <property type="interactions" value="108"/>
</dbReference>
<dbReference type="InterPro" id="IPR013041">
    <property type="entry name" value="Clathrin_app_Ig-like_sf"/>
</dbReference>
<dbReference type="PROSITE" id="PS50180">
    <property type="entry name" value="GAE"/>
    <property type="match status" value="1"/>
</dbReference>
<dbReference type="Pfam" id="PF00790">
    <property type="entry name" value="VHS"/>
    <property type="match status" value="1"/>
</dbReference>
<dbReference type="EMBL" id="GL882882">
    <property type="protein sequence ID" value="EGF81418.1"/>
    <property type="molecule type" value="Genomic_DNA"/>
</dbReference>
<dbReference type="InterPro" id="IPR008152">
    <property type="entry name" value="Clathrin_a/b/g-adaptin_app_Ig"/>
</dbReference>
<name>F4P0B5_BATDJ</name>
<dbReference type="GO" id="GO:0006896">
    <property type="term" value="P:Golgi to vacuole transport"/>
    <property type="evidence" value="ECO:0000318"/>
    <property type="project" value="GO_Central"/>
</dbReference>
<dbReference type="GO" id="GO:0005829">
    <property type="term" value="C:cytosol"/>
    <property type="evidence" value="ECO:0007669"/>
    <property type="project" value="GOC"/>
</dbReference>
<accession>F4P0B5</accession>
<comment type="subcellular location">
    <subcellularLocation>
        <location evidence="1">Golgi apparatus</location>
        <location evidence="1">trans-Golgi network</location>
    </subcellularLocation>
</comment>
<dbReference type="PANTHER" id="PTHR47180:SF1">
    <property type="entry name" value="ADP-RIBOSYLATION FACTOR-BINDING PROTEIN GGA1-RELATED"/>
    <property type="match status" value="1"/>
</dbReference>
<dbReference type="SUPFAM" id="SSF49348">
    <property type="entry name" value="Clathrin adaptor appendage domain"/>
    <property type="match status" value="1"/>
</dbReference>
<dbReference type="Gene3D" id="2.60.40.1230">
    <property type="match status" value="1"/>
</dbReference>
<sequence length="657" mass="72247">MSGVPSSAGNVFAGLNNLIYEVGLDQPGTLLEEMIAQACDPSFGQPNLSLNLEICDMVNKTQKTYPRDCAFAILKHVNRGNNTAAYLSLMLLDSCVKNCGYPFHLVIGSKEFLNELVRRFPEKPTNITATQHRILELMQLWNATLCVNSRYKEDFKHINDMYRLLMYKGYRFPELREDAVKSFNGNNNLKTEDELEEEDRKAHGVKLEELIRKGTPAALAQANELMKVMTGYDVSKKPDYKKEVNQEIERIESRIILLNDMLNQRRPGESLAADSTIEELYGTAKSAQTKLQSFIELNDDEDRLARLLELNDLINIVLQKYSDVKSGKAIRHNDFDRKQAASEKSSNAPDSVGPINLIDFDDLSFPAAPASNFMAVPQTMSNLTNSKQSSISPGIMDGISDLQIGALPTFASMSAEVPFQQSRSLGNPPFFPPSKYDGGATLLQIQQGGAAASKSLQDTTNSLDPFSIFGNTDAMNKPLLGAPMSAGGISTTQPAQLGYQGTFSSFQSKNTDLLSMPTDFSMGLGSQMGQRSNTTSTQNATFASPTKEVMMYDKNGLQIKLLICSSHGPRTVDAKAVFINVTPVLFTGLSLQIAVPKSMTLTMDKPTGTTLAPLNQAQITQPFSISNPTMESVRLRFKIQYSINGATVNEMGEYALQ</sequence>
<dbReference type="HOGENOM" id="CLU_017092_0_0_1"/>
<feature type="domain" description="VHS" evidence="6">
    <location>
        <begin position="38"/>
        <end position="173"/>
    </location>
</feature>
<reference evidence="9 10" key="1">
    <citation type="submission" date="2009-12" db="EMBL/GenBank/DDBJ databases">
        <title>The draft genome of Batrachochytrium dendrobatidis.</title>
        <authorList>
            <consortium name="US DOE Joint Genome Institute (JGI-PGF)"/>
            <person name="Kuo A."/>
            <person name="Salamov A."/>
            <person name="Schmutz J."/>
            <person name="Lucas S."/>
            <person name="Pitluck S."/>
            <person name="Rosenblum E."/>
            <person name="Stajich J."/>
            <person name="Eisen M."/>
            <person name="Grigoriev I.V."/>
        </authorList>
    </citation>
    <scope>NUCLEOTIDE SEQUENCE [LARGE SCALE GENOMIC DNA]</scope>
    <source>
        <strain evidence="10">JAM81 / FGSC 10211</strain>
    </source>
</reference>
<evidence type="ECO:0000259" key="6">
    <source>
        <dbReference type="PROSITE" id="PS50179"/>
    </source>
</evidence>
<dbReference type="SMART" id="SM00809">
    <property type="entry name" value="Alpha_adaptinC2"/>
    <property type="match status" value="1"/>
</dbReference>
<evidence type="ECO:0000313" key="10">
    <source>
        <dbReference type="Proteomes" id="UP000007241"/>
    </source>
</evidence>
<dbReference type="Gene3D" id="1.25.40.90">
    <property type="match status" value="1"/>
</dbReference>
<keyword evidence="2" id="KW-0813">Transport</keyword>
<evidence type="ECO:0008006" key="11">
    <source>
        <dbReference type="Google" id="ProtNLM"/>
    </source>
</evidence>
<dbReference type="GO" id="GO:0005802">
    <property type="term" value="C:trans-Golgi network"/>
    <property type="evidence" value="ECO:0000318"/>
    <property type="project" value="GO_Central"/>
</dbReference>
<dbReference type="PROSITE" id="PS50909">
    <property type="entry name" value="GAT"/>
    <property type="match status" value="1"/>
</dbReference>
<dbReference type="SMART" id="SM00288">
    <property type="entry name" value="VHS"/>
    <property type="match status" value="1"/>
</dbReference>
<dbReference type="RefSeq" id="XP_006677989.1">
    <property type="nucleotide sequence ID" value="XM_006677926.1"/>
</dbReference>
<keyword evidence="3" id="KW-0653">Protein transport</keyword>
<dbReference type="Proteomes" id="UP000007241">
    <property type="component" value="Unassembled WGS sequence"/>
</dbReference>